<sequence>MRYLVCTADVDPCPAGNVASLPFLETVDFTAMGITPEVLFFVFGWGFAAVLAFWLLGFGTALAIANIRKI</sequence>
<organism evidence="2 3">
    <name type="scientific">Variovorax paradoxus</name>
    <dbReference type="NCBI Taxonomy" id="34073"/>
    <lineage>
        <taxon>Bacteria</taxon>
        <taxon>Pseudomonadati</taxon>
        <taxon>Pseudomonadota</taxon>
        <taxon>Betaproteobacteria</taxon>
        <taxon>Burkholderiales</taxon>
        <taxon>Comamonadaceae</taxon>
        <taxon>Variovorax</taxon>
    </lineage>
</organism>
<reference evidence="2" key="1">
    <citation type="submission" date="2023-07" db="EMBL/GenBank/DDBJ databases">
        <title>Sorghum-associated microbial communities from plants grown in Nebraska, USA.</title>
        <authorList>
            <person name="Schachtman D."/>
        </authorList>
    </citation>
    <scope>NUCLEOTIDE SEQUENCE</scope>
    <source>
        <strain evidence="2">DS2114</strain>
    </source>
</reference>
<name>A0AAE3Y097_VARPD</name>
<accession>A0AAE3Y097</accession>
<evidence type="ECO:0000313" key="2">
    <source>
        <dbReference type="EMBL" id="MDR6427147.1"/>
    </source>
</evidence>
<keyword evidence="1" id="KW-1133">Transmembrane helix</keyword>
<evidence type="ECO:0000256" key="1">
    <source>
        <dbReference type="SAM" id="Phobius"/>
    </source>
</evidence>
<feature type="transmembrane region" description="Helical" evidence="1">
    <location>
        <begin position="38"/>
        <end position="65"/>
    </location>
</feature>
<dbReference type="RefSeq" id="WP_309928192.1">
    <property type="nucleotide sequence ID" value="NZ_JAVDQZ010000004.1"/>
</dbReference>
<proteinExistence type="predicted"/>
<keyword evidence="1" id="KW-0472">Membrane</keyword>
<dbReference type="Proteomes" id="UP001184828">
    <property type="component" value="Unassembled WGS sequence"/>
</dbReference>
<comment type="caution">
    <text evidence="2">The sequence shown here is derived from an EMBL/GenBank/DDBJ whole genome shotgun (WGS) entry which is preliminary data.</text>
</comment>
<dbReference type="AlphaFoldDB" id="A0AAE3Y097"/>
<dbReference type="EMBL" id="JAVDQZ010000004">
    <property type="protein sequence ID" value="MDR6427147.1"/>
    <property type="molecule type" value="Genomic_DNA"/>
</dbReference>
<gene>
    <name evidence="2" type="ORF">J2738_003285</name>
</gene>
<keyword evidence="1" id="KW-0812">Transmembrane</keyword>
<evidence type="ECO:0000313" key="3">
    <source>
        <dbReference type="Proteomes" id="UP001184828"/>
    </source>
</evidence>
<protein>
    <submittedName>
        <fullName evidence="2">Uncharacterized protein</fullName>
    </submittedName>
</protein>